<organism evidence="3 4">
    <name type="scientific">Coniochaeta pulveracea</name>
    <dbReference type="NCBI Taxonomy" id="177199"/>
    <lineage>
        <taxon>Eukaryota</taxon>
        <taxon>Fungi</taxon>
        <taxon>Dikarya</taxon>
        <taxon>Ascomycota</taxon>
        <taxon>Pezizomycotina</taxon>
        <taxon>Sordariomycetes</taxon>
        <taxon>Sordariomycetidae</taxon>
        <taxon>Coniochaetales</taxon>
        <taxon>Coniochaetaceae</taxon>
        <taxon>Coniochaeta</taxon>
    </lineage>
</organism>
<proteinExistence type="predicted"/>
<evidence type="ECO:0000313" key="4">
    <source>
        <dbReference type="Proteomes" id="UP000275385"/>
    </source>
</evidence>
<keyword evidence="4" id="KW-1185">Reference proteome</keyword>
<feature type="region of interest" description="Disordered" evidence="1">
    <location>
        <begin position="89"/>
        <end position="202"/>
    </location>
</feature>
<gene>
    <name evidence="3" type="ORF">DL546_000650</name>
</gene>
<evidence type="ECO:0000256" key="1">
    <source>
        <dbReference type="SAM" id="MobiDB-lite"/>
    </source>
</evidence>
<dbReference type="Proteomes" id="UP000275385">
    <property type="component" value="Unassembled WGS sequence"/>
</dbReference>
<feature type="compositionally biased region" description="Pro residues" evidence="1">
    <location>
        <begin position="160"/>
        <end position="169"/>
    </location>
</feature>
<keyword evidence="2" id="KW-0472">Membrane</keyword>
<evidence type="ECO:0008006" key="5">
    <source>
        <dbReference type="Google" id="ProtNLM"/>
    </source>
</evidence>
<keyword evidence="2" id="KW-0812">Transmembrane</keyword>
<feature type="compositionally biased region" description="Polar residues" evidence="1">
    <location>
        <begin position="188"/>
        <end position="202"/>
    </location>
</feature>
<dbReference type="AlphaFoldDB" id="A0A420XYG2"/>
<protein>
    <recommendedName>
        <fullName evidence="5">Ubiquitin-protein ligase sel1</fullName>
    </recommendedName>
</protein>
<reference evidence="3 4" key="1">
    <citation type="submission" date="2018-08" db="EMBL/GenBank/DDBJ databases">
        <title>Draft genome of the lignicolous fungus Coniochaeta pulveracea.</title>
        <authorList>
            <person name="Borstlap C.J."/>
            <person name="De Witt R.N."/>
            <person name="Botha A."/>
            <person name="Volschenk H."/>
        </authorList>
    </citation>
    <scope>NUCLEOTIDE SEQUENCE [LARGE SCALE GENOMIC DNA]</scope>
    <source>
        <strain evidence="3 4">CAB683</strain>
    </source>
</reference>
<dbReference type="OrthoDB" id="5400539at2759"/>
<accession>A0A420XYG2</accession>
<feature type="transmembrane region" description="Helical" evidence="2">
    <location>
        <begin position="30"/>
        <end position="49"/>
    </location>
</feature>
<evidence type="ECO:0000313" key="3">
    <source>
        <dbReference type="EMBL" id="RKU40686.1"/>
    </source>
</evidence>
<keyword evidence="2" id="KW-1133">Transmembrane helix</keyword>
<evidence type="ECO:0000256" key="2">
    <source>
        <dbReference type="SAM" id="Phobius"/>
    </source>
</evidence>
<sequence>MSGWKRDFFYDDPADDPDYVPFWYTKTGVIVKWCIFLGLLVAFSAYMILGRIHAQRRIARGLPPLAYHRWLVPRAQLASVDPRYAFPQAAYQSHQPRPQHEQGEYYGMYSMPPPVYDPNAPRLPDYYPPQPQQEQQQEGVGSKVDPNQARDGPSLRMDDVPPPAGPPPASSSRADDFAPPAGPPPSALQNQGTGASNNPYRT</sequence>
<name>A0A420XYG2_9PEZI</name>
<dbReference type="InterPro" id="IPR020999">
    <property type="entry name" value="Chitin_synth_reg_RCR"/>
</dbReference>
<dbReference type="Pfam" id="PF12273">
    <property type="entry name" value="RCR"/>
    <property type="match status" value="1"/>
</dbReference>
<dbReference type="EMBL" id="QVQW01000094">
    <property type="protein sequence ID" value="RKU40686.1"/>
    <property type="molecule type" value="Genomic_DNA"/>
</dbReference>
<comment type="caution">
    <text evidence="3">The sequence shown here is derived from an EMBL/GenBank/DDBJ whole genome shotgun (WGS) entry which is preliminary data.</text>
</comment>